<evidence type="ECO:0000256" key="8">
    <source>
        <dbReference type="RuleBase" id="RU000417"/>
    </source>
</evidence>
<evidence type="ECO:0000313" key="10">
    <source>
        <dbReference type="EMBL" id="PND05991.1"/>
    </source>
</evidence>
<proteinExistence type="inferred from homology"/>
<keyword evidence="3 6" id="KW-0949">S-adenosyl-L-methionine</keyword>
<evidence type="ECO:0000256" key="4">
    <source>
        <dbReference type="ARBA" id="ARBA00022747"/>
    </source>
</evidence>
<gene>
    <name evidence="10" type="ORF">CXT95_00050</name>
</gene>
<evidence type="ECO:0000256" key="2">
    <source>
        <dbReference type="ARBA" id="ARBA00022679"/>
    </source>
</evidence>
<name>A0AAX0WP00_9BACT</name>
<dbReference type="Gene3D" id="3.90.120.10">
    <property type="entry name" value="DNA Methylase, subunit A, domain 2"/>
    <property type="match status" value="1"/>
</dbReference>
<dbReference type="PANTHER" id="PTHR46098">
    <property type="entry name" value="TRNA (CYTOSINE(38)-C(5))-METHYLTRANSFERASE"/>
    <property type="match status" value="1"/>
</dbReference>
<dbReference type="PROSITE" id="PS00095">
    <property type="entry name" value="C5_MTASE_2"/>
    <property type="match status" value="1"/>
</dbReference>
<evidence type="ECO:0000256" key="3">
    <source>
        <dbReference type="ARBA" id="ARBA00022691"/>
    </source>
</evidence>
<dbReference type="EMBL" id="PJLB01000001">
    <property type="protein sequence ID" value="PND05991.1"/>
    <property type="molecule type" value="Genomic_DNA"/>
</dbReference>
<comment type="similarity">
    <text evidence="6 7">Belongs to the class I-like SAM-binding methyltransferase superfamily. C5-methyltransferase family.</text>
</comment>
<dbReference type="Gene3D" id="3.40.50.150">
    <property type="entry name" value="Vaccinia Virus protein VP39"/>
    <property type="match status" value="1"/>
</dbReference>
<accession>A0AAX0WP00</accession>
<evidence type="ECO:0000256" key="9">
    <source>
        <dbReference type="SAM" id="MobiDB-lite"/>
    </source>
</evidence>
<dbReference type="InterPro" id="IPR018117">
    <property type="entry name" value="C5_DNA_meth_AS"/>
</dbReference>
<protein>
    <recommendedName>
        <fullName evidence="8">Cytosine-specific methyltransferase</fullName>
        <ecNumber evidence="8">2.1.1.37</ecNumber>
    </recommendedName>
</protein>
<dbReference type="PANTHER" id="PTHR46098:SF1">
    <property type="entry name" value="TRNA (CYTOSINE(38)-C(5))-METHYLTRANSFERASE"/>
    <property type="match status" value="1"/>
</dbReference>
<reference evidence="10 11" key="1">
    <citation type="journal article" date="2017" name="BMC Genomics">
        <title>Genome sequencing of 39 Akkermansia muciniphila isolates reveals its population structure, genomic and functional diverisity, and global distribution in mammalian gut microbiotas.</title>
        <authorList>
            <person name="Guo X."/>
            <person name="Li S."/>
            <person name="Zhang J."/>
            <person name="Wu F."/>
            <person name="Li X."/>
            <person name="Wu D."/>
            <person name="Zhang M."/>
            <person name="Ou Z."/>
            <person name="Jie Z."/>
            <person name="Yan Q."/>
            <person name="Li P."/>
            <person name="Yi J."/>
            <person name="Peng Y."/>
        </authorList>
    </citation>
    <scope>NUCLEOTIDE SEQUENCE [LARGE SCALE GENOMIC DNA]</scope>
    <source>
        <strain evidence="10 11">GP28</strain>
    </source>
</reference>
<keyword evidence="4" id="KW-0680">Restriction system</keyword>
<feature type="region of interest" description="Disordered" evidence="9">
    <location>
        <begin position="221"/>
        <end position="242"/>
    </location>
</feature>
<organism evidence="10 11">
    <name type="scientific">Akkermansia muciniphila</name>
    <dbReference type="NCBI Taxonomy" id="239935"/>
    <lineage>
        <taxon>Bacteria</taxon>
        <taxon>Pseudomonadati</taxon>
        <taxon>Verrucomicrobiota</taxon>
        <taxon>Verrucomicrobiia</taxon>
        <taxon>Verrucomicrobiales</taxon>
        <taxon>Akkermansiaceae</taxon>
        <taxon>Akkermansia</taxon>
    </lineage>
</organism>
<dbReference type="GO" id="GO:0009307">
    <property type="term" value="P:DNA restriction-modification system"/>
    <property type="evidence" value="ECO:0007669"/>
    <property type="project" value="UniProtKB-KW"/>
</dbReference>
<dbReference type="InterPro" id="IPR031303">
    <property type="entry name" value="C5_meth_CS"/>
</dbReference>
<dbReference type="GO" id="GO:0032259">
    <property type="term" value="P:methylation"/>
    <property type="evidence" value="ECO:0007669"/>
    <property type="project" value="UniProtKB-KW"/>
</dbReference>
<sequence length="298" mass="34115">MRWSVIDLFCGVGGLSLGFERAGIPISAAFDNWQEAITVYNENFKHKAEMLDLSETEEAIRRLSQYAPNLIIGGPPCQDFSHAGKRKEGERANLTRSFSQIVANLKPEWFVMENVDRAQKSKAFQEAEEIFRENGYGITKIVLDASLCGAPQKRKRFFCIGHKNDCDDFLAFSLLSNMNKQPMTVKQYFKDDIKIEHYYRHPRNYTRRAVFSVNEPAPTIRGVNRPVPPNYNRHPGDTENPAKVRSLTTSERAQIQTFPKDFIWKGSKTSVEQMIGNAVPVQLGYFVAYCIQEYIQKN</sequence>
<dbReference type="PRINTS" id="PR00105">
    <property type="entry name" value="C5METTRFRASE"/>
</dbReference>
<dbReference type="Proteomes" id="UP000236075">
    <property type="component" value="Unassembled WGS sequence"/>
</dbReference>
<dbReference type="AlphaFoldDB" id="A0AAX0WP00"/>
<dbReference type="InterPro" id="IPR050750">
    <property type="entry name" value="C5-MTase"/>
</dbReference>
<dbReference type="NCBIfam" id="TIGR00675">
    <property type="entry name" value="dcm"/>
    <property type="match status" value="1"/>
</dbReference>
<dbReference type="PROSITE" id="PS51679">
    <property type="entry name" value="SAM_MT_C5"/>
    <property type="match status" value="1"/>
</dbReference>
<dbReference type="CDD" id="cd00315">
    <property type="entry name" value="Cyt_C5_DNA_methylase"/>
    <property type="match status" value="1"/>
</dbReference>
<dbReference type="Pfam" id="PF00145">
    <property type="entry name" value="DNA_methylase"/>
    <property type="match status" value="1"/>
</dbReference>
<evidence type="ECO:0000256" key="6">
    <source>
        <dbReference type="PROSITE-ProRule" id="PRU01016"/>
    </source>
</evidence>
<comment type="catalytic activity">
    <reaction evidence="5 8">
        <text>a 2'-deoxycytidine in DNA + S-adenosyl-L-methionine = a 5-methyl-2'-deoxycytidine in DNA + S-adenosyl-L-homocysteine + H(+)</text>
        <dbReference type="Rhea" id="RHEA:13681"/>
        <dbReference type="Rhea" id="RHEA-COMP:11369"/>
        <dbReference type="Rhea" id="RHEA-COMP:11370"/>
        <dbReference type="ChEBI" id="CHEBI:15378"/>
        <dbReference type="ChEBI" id="CHEBI:57856"/>
        <dbReference type="ChEBI" id="CHEBI:59789"/>
        <dbReference type="ChEBI" id="CHEBI:85452"/>
        <dbReference type="ChEBI" id="CHEBI:85454"/>
        <dbReference type="EC" id="2.1.1.37"/>
    </reaction>
</comment>
<dbReference type="InterPro" id="IPR001525">
    <property type="entry name" value="C5_MeTfrase"/>
</dbReference>
<evidence type="ECO:0000256" key="7">
    <source>
        <dbReference type="RuleBase" id="RU000416"/>
    </source>
</evidence>
<keyword evidence="2 6" id="KW-0808">Transferase</keyword>
<feature type="active site" evidence="6">
    <location>
        <position position="77"/>
    </location>
</feature>
<comment type="caution">
    <text evidence="10">The sequence shown here is derived from an EMBL/GenBank/DDBJ whole genome shotgun (WGS) entry which is preliminary data.</text>
</comment>
<dbReference type="EC" id="2.1.1.37" evidence="8"/>
<dbReference type="GO" id="GO:0003886">
    <property type="term" value="F:DNA (cytosine-5-)-methyltransferase activity"/>
    <property type="evidence" value="ECO:0007669"/>
    <property type="project" value="UniProtKB-EC"/>
</dbReference>
<evidence type="ECO:0000256" key="1">
    <source>
        <dbReference type="ARBA" id="ARBA00022603"/>
    </source>
</evidence>
<dbReference type="InterPro" id="IPR029063">
    <property type="entry name" value="SAM-dependent_MTases_sf"/>
</dbReference>
<evidence type="ECO:0000256" key="5">
    <source>
        <dbReference type="ARBA" id="ARBA00047422"/>
    </source>
</evidence>
<dbReference type="SUPFAM" id="SSF53335">
    <property type="entry name" value="S-adenosyl-L-methionine-dependent methyltransferases"/>
    <property type="match status" value="1"/>
</dbReference>
<evidence type="ECO:0000313" key="11">
    <source>
        <dbReference type="Proteomes" id="UP000236075"/>
    </source>
</evidence>
<keyword evidence="1 6" id="KW-0489">Methyltransferase</keyword>
<dbReference type="PROSITE" id="PS00094">
    <property type="entry name" value="C5_MTASE_1"/>
    <property type="match status" value="1"/>
</dbReference>